<gene>
    <name evidence="2" type="ORF">GBAR_LOCUS13325</name>
</gene>
<proteinExistence type="predicted"/>
<organism evidence="2 3">
    <name type="scientific">Geodia barretti</name>
    <name type="common">Barrett's horny sponge</name>
    <dbReference type="NCBI Taxonomy" id="519541"/>
    <lineage>
        <taxon>Eukaryota</taxon>
        <taxon>Metazoa</taxon>
        <taxon>Porifera</taxon>
        <taxon>Demospongiae</taxon>
        <taxon>Heteroscleromorpha</taxon>
        <taxon>Tetractinellida</taxon>
        <taxon>Astrophorina</taxon>
        <taxon>Geodiidae</taxon>
        <taxon>Geodia</taxon>
    </lineage>
</organism>
<keyword evidence="3" id="KW-1185">Reference proteome</keyword>
<evidence type="ECO:0000256" key="1">
    <source>
        <dbReference type="SAM" id="MobiDB-lite"/>
    </source>
</evidence>
<dbReference type="AlphaFoldDB" id="A0AA35S571"/>
<comment type="caution">
    <text evidence="2">The sequence shown here is derived from an EMBL/GenBank/DDBJ whole genome shotgun (WGS) entry which is preliminary data.</text>
</comment>
<evidence type="ECO:0000313" key="2">
    <source>
        <dbReference type="EMBL" id="CAI8022747.1"/>
    </source>
</evidence>
<name>A0AA35S571_GEOBA</name>
<dbReference type="EMBL" id="CASHTH010001975">
    <property type="protein sequence ID" value="CAI8022747.1"/>
    <property type="molecule type" value="Genomic_DNA"/>
</dbReference>
<reference evidence="2" key="1">
    <citation type="submission" date="2023-03" db="EMBL/GenBank/DDBJ databases">
        <authorList>
            <person name="Steffen K."/>
            <person name="Cardenas P."/>
        </authorList>
    </citation>
    <scope>NUCLEOTIDE SEQUENCE</scope>
</reference>
<feature type="compositionally biased region" description="Acidic residues" evidence="1">
    <location>
        <begin position="30"/>
        <end position="45"/>
    </location>
</feature>
<sequence>MGPDVPDLANHQSGSTNCCKVTSLLTLTEPGDDPVNADDTEDSPLPEDLPTENQDHDPADCIEDTLATDADSLSDIPDEDQLMSAEQNIHHDYSTHNSAQGRTPEQEHQPPPKTKYSLQTKTSPPSRLMFASSRTSFPREM</sequence>
<feature type="compositionally biased region" description="Polar residues" evidence="1">
    <location>
        <begin position="116"/>
        <end position="125"/>
    </location>
</feature>
<feature type="region of interest" description="Disordered" evidence="1">
    <location>
        <begin position="27"/>
        <end position="141"/>
    </location>
</feature>
<protein>
    <submittedName>
        <fullName evidence="2">Uncharacterized protein</fullName>
    </submittedName>
</protein>
<feature type="compositionally biased region" description="Polar residues" evidence="1">
    <location>
        <begin position="132"/>
        <end position="141"/>
    </location>
</feature>
<accession>A0AA35S571</accession>
<evidence type="ECO:0000313" key="3">
    <source>
        <dbReference type="Proteomes" id="UP001174909"/>
    </source>
</evidence>
<dbReference type="Proteomes" id="UP001174909">
    <property type="component" value="Unassembled WGS sequence"/>
</dbReference>